<accession>M2R3E6</accession>
<dbReference type="InterPro" id="IPR026992">
    <property type="entry name" value="DIOX_N"/>
</dbReference>
<protein>
    <recommendedName>
        <fullName evidence="2">Fe2OG dioxygenase domain-containing protein</fullName>
    </recommendedName>
</protein>
<dbReference type="SUPFAM" id="SSF51197">
    <property type="entry name" value="Clavaminate synthase-like"/>
    <property type="match status" value="1"/>
</dbReference>
<dbReference type="AlphaFoldDB" id="M2R3E6"/>
<dbReference type="InterPro" id="IPR005123">
    <property type="entry name" value="Oxoglu/Fe-dep_dioxygenase_dom"/>
</dbReference>
<evidence type="ECO:0000313" key="3">
    <source>
        <dbReference type="EMBL" id="EMD39035.1"/>
    </source>
</evidence>
<dbReference type="GO" id="GO:0046872">
    <property type="term" value="F:metal ion binding"/>
    <property type="evidence" value="ECO:0007669"/>
    <property type="project" value="UniProtKB-KW"/>
</dbReference>
<dbReference type="HOGENOM" id="CLU_010119_4_0_1"/>
<keyword evidence="1" id="KW-0479">Metal-binding</keyword>
<dbReference type="InterPro" id="IPR050231">
    <property type="entry name" value="Iron_ascorbate_oxido_reductase"/>
</dbReference>
<dbReference type="EMBL" id="KB445794">
    <property type="protein sequence ID" value="EMD39035.1"/>
    <property type="molecule type" value="Genomic_DNA"/>
</dbReference>
<dbReference type="InterPro" id="IPR027443">
    <property type="entry name" value="IPNS-like_sf"/>
</dbReference>
<dbReference type="PROSITE" id="PS51471">
    <property type="entry name" value="FE2OG_OXY"/>
    <property type="match status" value="1"/>
</dbReference>
<dbReference type="Pfam" id="PF14226">
    <property type="entry name" value="DIOX_N"/>
    <property type="match status" value="1"/>
</dbReference>
<dbReference type="OrthoDB" id="406156at2759"/>
<dbReference type="PANTHER" id="PTHR47990">
    <property type="entry name" value="2-OXOGLUTARATE (2OG) AND FE(II)-DEPENDENT OXYGENASE SUPERFAMILY PROTEIN-RELATED"/>
    <property type="match status" value="1"/>
</dbReference>
<reference evidence="3 4" key="1">
    <citation type="journal article" date="2012" name="Proc. Natl. Acad. Sci. U.S.A.">
        <title>Comparative genomics of Ceriporiopsis subvermispora and Phanerochaete chrysosporium provide insight into selective ligninolysis.</title>
        <authorList>
            <person name="Fernandez-Fueyo E."/>
            <person name="Ruiz-Duenas F.J."/>
            <person name="Ferreira P."/>
            <person name="Floudas D."/>
            <person name="Hibbett D.S."/>
            <person name="Canessa P."/>
            <person name="Larrondo L.F."/>
            <person name="James T.Y."/>
            <person name="Seelenfreund D."/>
            <person name="Lobos S."/>
            <person name="Polanco R."/>
            <person name="Tello M."/>
            <person name="Honda Y."/>
            <person name="Watanabe T."/>
            <person name="Watanabe T."/>
            <person name="Ryu J.S."/>
            <person name="Kubicek C.P."/>
            <person name="Schmoll M."/>
            <person name="Gaskell J."/>
            <person name="Hammel K.E."/>
            <person name="St John F.J."/>
            <person name="Vanden Wymelenberg A."/>
            <person name="Sabat G."/>
            <person name="Splinter BonDurant S."/>
            <person name="Syed K."/>
            <person name="Yadav J.S."/>
            <person name="Doddapaneni H."/>
            <person name="Subramanian V."/>
            <person name="Lavin J.L."/>
            <person name="Oguiza J.A."/>
            <person name="Perez G."/>
            <person name="Pisabarro A.G."/>
            <person name="Ramirez L."/>
            <person name="Santoyo F."/>
            <person name="Master E."/>
            <person name="Coutinho P.M."/>
            <person name="Henrissat B."/>
            <person name="Lombard V."/>
            <person name="Magnuson J.K."/>
            <person name="Kuees U."/>
            <person name="Hori C."/>
            <person name="Igarashi K."/>
            <person name="Samejima M."/>
            <person name="Held B.W."/>
            <person name="Barry K.W."/>
            <person name="LaButti K.M."/>
            <person name="Lapidus A."/>
            <person name="Lindquist E.A."/>
            <person name="Lucas S.M."/>
            <person name="Riley R."/>
            <person name="Salamov A.A."/>
            <person name="Hoffmeister D."/>
            <person name="Schwenk D."/>
            <person name="Hadar Y."/>
            <person name="Yarden O."/>
            <person name="de Vries R.P."/>
            <person name="Wiebenga A."/>
            <person name="Stenlid J."/>
            <person name="Eastwood D."/>
            <person name="Grigoriev I.V."/>
            <person name="Berka R.M."/>
            <person name="Blanchette R.A."/>
            <person name="Kersten P."/>
            <person name="Martinez A.T."/>
            <person name="Vicuna R."/>
            <person name="Cullen D."/>
        </authorList>
    </citation>
    <scope>NUCLEOTIDE SEQUENCE [LARGE SCALE GENOMIC DNA]</scope>
    <source>
        <strain evidence="3 4">B</strain>
    </source>
</reference>
<evidence type="ECO:0000313" key="4">
    <source>
        <dbReference type="Proteomes" id="UP000016930"/>
    </source>
</evidence>
<dbReference type="Pfam" id="PF03171">
    <property type="entry name" value="2OG-FeII_Oxy"/>
    <property type="match status" value="1"/>
</dbReference>
<keyword evidence="4" id="KW-1185">Reference proteome</keyword>
<dbReference type="InterPro" id="IPR044861">
    <property type="entry name" value="IPNS-like_FE2OG_OXY"/>
</dbReference>
<dbReference type="STRING" id="914234.M2R3E6"/>
<dbReference type="Gene3D" id="2.60.120.330">
    <property type="entry name" value="B-lactam Antibiotic, Isopenicillin N Synthase, Chain"/>
    <property type="match status" value="1"/>
</dbReference>
<evidence type="ECO:0000256" key="1">
    <source>
        <dbReference type="RuleBase" id="RU003682"/>
    </source>
</evidence>
<feature type="domain" description="Fe2OG dioxygenase" evidence="2">
    <location>
        <begin position="180"/>
        <end position="285"/>
    </location>
</feature>
<dbReference type="Proteomes" id="UP000016930">
    <property type="component" value="Unassembled WGS sequence"/>
</dbReference>
<organism evidence="3 4">
    <name type="scientific">Ceriporiopsis subvermispora (strain B)</name>
    <name type="common">White-rot fungus</name>
    <name type="synonym">Gelatoporia subvermispora</name>
    <dbReference type="NCBI Taxonomy" id="914234"/>
    <lineage>
        <taxon>Eukaryota</taxon>
        <taxon>Fungi</taxon>
        <taxon>Dikarya</taxon>
        <taxon>Basidiomycota</taxon>
        <taxon>Agaricomycotina</taxon>
        <taxon>Agaricomycetes</taxon>
        <taxon>Polyporales</taxon>
        <taxon>Gelatoporiaceae</taxon>
        <taxon>Gelatoporia</taxon>
    </lineage>
</organism>
<evidence type="ECO:0000259" key="2">
    <source>
        <dbReference type="PROSITE" id="PS51471"/>
    </source>
</evidence>
<sequence>MPGLTAAPPFPDDIPTYPLITVDYDLIKAGDQAEIDKLWKAATELGFWYLKNHGTDAEVNAMFEMGAETMRLPLEEKMKFEQGDEGVYFGYKAAGVNAIDEKGTLDATEFLNVSKDDALAWPEIAHRTYPSPAQNRMGDTIKPFVEKSLAVNATLLAVLEKRLGIKEGELAKLHRPSERSGCVARISRVSPQNAVEEAKRVLQAHTDFGSLTLLHNRLGGLQVLVPGTDDWLYVKPMPGHAVCNLGDAMAYISGGILRSNLHRVVAPPKEQAKYERFSLVFLQRPEDAVVLRAMPELSPLIAEAVAKTPEKNWDTGVTSKEWMTRRFKNIRIKNYKGPETWKASRGTETVLS</sequence>
<gene>
    <name evidence="3" type="ORF">CERSUDRAFT_112724</name>
</gene>
<comment type="similarity">
    <text evidence="1">Belongs to the iron/ascorbate-dependent oxidoreductase family.</text>
</comment>
<keyword evidence="1" id="KW-0560">Oxidoreductase</keyword>
<name>M2R3E6_CERS8</name>
<proteinExistence type="inferred from homology"/>
<dbReference type="GO" id="GO:0016491">
    <property type="term" value="F:oxidoreductase activity"/>
    <property type="evidence" value="ECO:0007669"/>
    <property type="project" value="UniProtKB-KW"/>
</dbReference>
<keyword evidence="1" id="KW-0408">Iron</keyword>